<reference evidence="1 2" key="1">
    <citation type="submission" date="2018-06" db="EMBL/GenBank/DDBJ databases">
        <authorList>
            <consortium name="Pathogen Informatics"/>
            <person name="Doyle S."/>
        </authorList>
    </citation>
    <scope>NUCLEOTIDE SEQUENCE [LARGE SCALE GENOMIC DNA]</scope>
    <source>
        <strain evidence="1 2">NCTC13315</strain>
    </source>
</reference>
<accession>A0A378I283</accession>
<name>A0A378I283_9GAMM</name>
<dbReference type="OrthoDB" id="5636482at2"/>
<proteinExistence type="predicted"/>
<keyword evidence="1" id="KW-0560">Oxidoreductase</keyword>
<evidence type="ECO:0000313" key="1">
    <source>
        <dbReference type="EMBL" id="STX28840.1"/>
    </source>
</evidence>
<dbReference type="Gene3D" id="3.50.50.60">
    <property type="entry name" value="FAD/NAD(P)-binding domain"/>
    <property type="match status" value="1"/>
</dbReference>
<dbReference type="InterPro" id="IPR036188">
    <property type="entry name" value="FAD/NAD-bd_sf"/>
</dbReference>
<dbReference type="SUPFAM" id="SSF48452">
    <property type="entry name" value="TPR-like"/>
    <property type="match status" value="1"/>
</dbReference>
<sequence length="642" mass="72825">MPHVVIIGAGPTGLDLANKLKQKGIKDIIVYDPRAGDYVRPGLLDVDIFQRAEAGLSLPLNFNKQTSHIRDIEKKLYNQAILQHILIEKKQFVRLSEEEKGIYVAYQNEQHELVEEFVPCDYVFDCSGSKRVLAHNINSKHERNKLSKPFVTSPISQDVIIKKHLIAYLKIDNDLALKVQNPIPSETTIFSGKTPLERAQALEKLRPFGWTEFTIPACYHTHFKENKNCFYIECPNNLPEEQKQAWLNIVLSIVTDQTTIQYEHMKSKKGRSKPNFTLFTVDPQQLNCFTYHEQGLPHVVILGDGQMEPNFVLGHGIAGAFERNDILIKSMVVSHEEITSYDAQEYNRSEKIIYYNAKEYNKSVKDAIKMHQHAIIDYYKIRKIDFRAGANGVKPYYTDAITQTTDPVEKALLTERLEEITARTAYYSALYTIAENSVQLNQNNSADVLEALTDAKQVIEQALSKLTQFEQREATQISQRLIINFKNIGYQALQQAKYGLAIKAYKEALGLHAINGIKNNEERLSTYASLIVCYRKTGQLENVLAAFQEAAPFLEQASDAIKKKILFHVIKIIAKNLNVPMSDNQRLKSLASAASILDTYHDVINTHLAGSLKLELNKIDDAIAEVHNSSMPAKKVENCPNF</sequence>
<gene>
    <name evidence="1" type="ORF">NCTC13315_01374</name>
</gene>
<dbReference type="SUPFAM" id="SSF51905">
    <property type="entry name" value="FAD/NAD(P)-binding domain"/>
    <property type="match status" value="1"/>
</dbReference>
<organism evidence="1 2">
    <name type="scientific">Legionella beliardensis</name>
    <dbReference type="NCBI Taxonomy" id="91822"/>
    <lineage>
        <taxon>Bacteria</taxon>
        <taxon>Pseudomonadati</taxon>
        <taxon>Pseudomonadota</taxon>
        <taxon>Gammaproteobacteria</taxon>
        <taxon>Legionellales</taxon>
        <taxon>Legionellaceae</taxon>
        <taxon>Legionella</taxon>
    </lineage>
</organism>
<keyword evidence="2" id="KW-1185">Reference proteome</keyword>
<dbReference type="RefSeq" id="WP_115302554.1">
    <property type="nucleotide sequence ID" value="NZ_CAAAHO010000001.1"/>
</dbReference>
<dbReference type="Gene3D" id="1.25.40.10">
    <property type="entry name" value="Tetratricopeptide repeat domain"/>
    <property type="match status" value="1"/>
</dbReference>
<dbReference type="GO" id="GO:0004497">
    <property type="term" value="F:monooxygenase activity"/>
    <property type="evidence" value="ECO:0007669"/>
    <property type="project" value="UniProtKB-KW"/>
</dbReference>
<dbReference type="AlphaFoldDB" id="A0A378I283"/>
<keyword evidence="1" id="KW-0503">Monooxygenase</keyword>
<dbReference type="EMBL" id="UGNV01000001">
    <property type="protein sequence ID" value="STX28840.1"/>
    <property type="molecule type" value="Genomic_DNA"/>
</dbReference>
<dbReference type="Proteomes" id="UP000254968">
    <property type="component" value="Unassembled WGS sequence"/>
</dbReference>
<evidence type="ECO:0000313" key="2">
    <source>
        <dbReference type="Proteomes" id="UP000254968"/>
    </source>
</evidence>
<dbReference type="InterPro" id="IPR011990">
    <property type="entry name" value="TPR-like_helical_dom_sf"/>
</dbReference>
<protein>
    <submittedName>
        <fullName evidence="1">4-hydroxybenzoate 3-monooxygenase</fullName>
    </submittedName>
</protein>